<dbReference type="InterPro" id="IPR000477">
    <property type="entry name" value="RT_dom"/>
</dbReference>
<dbReference type="CTD" id="389084"/>
<dbReference type="InterPro" id="IPR043502">
    <property type="entry name" value="DNA/RNA_pol_sf"/>
</dbReference>
<evidence type="ECO:0000313" key="6">
    <source>
        <dbReference type="RefSeq" id="XP_013928581.1"/>
    </source>
</evidence>
<dbReference type="Gene3D" id="3.30.70.270">
    <property type="match status" value="1"/>
</dbReference>
<dbReference type="GO" id="GO:0051216">
    <property type="term" value="P:cartilage development"/>
    <property type="evidence" value="ECO:0007669"/>
    <property type="project" value="InterPro"/>
</dbReference>
<keyword evidence="5" id="KW-1185">Reference proteome</keyword>
<dbReference type="Pfam" id="PF15756">
    <property type="entry name" value="DUF4690"/>
    <property type="match status" value="1"/>
</dbReference>
<name>A0A6I9YXA0_9SAUR</name>
<dbReference type="GO" id="GO:0004523">
    <property type="term" value="F:RNA-DNA hybrid ribonuclease activity"/>
    <property type="evidence" value="ECO:0007669"/>
    <property type="project" value="UniProtKB-EC"/>
</dbReference>
<protein>
    <recommendedName>
        <fullName evidence="2">ribonuclease H</fullName>
        <ecNumber evidence="2">3.1.26.4</ecNumber>
    </recommendedName>
</protein>
<evidence type="ECO:0000256" key="3">
    <source>
        <dbReference type="SAM" id="Phobius"/>
    </source>
</evidence>
<sequence length="272" mass="29382">MCYLDNILLLSRSHNQALQELQDTLQVLQGVGFSINQEKSHLVPTSRLVHLGALIDSSQGRVFLLSGTPDQPQGLGQGDAEEAAGPFSPAVSTAGEDGLCFSIVPWAQLHSRSLQWFLLPFQKTNSSCSLVKVRLTPEFTGLFLGVLHHSSIRSMLKFAIQYAQICYTVCSNLLYTEYSQEPIPTLWNDSPELPSGGGAVETTPPAHFSDSTGFPSYTSDYELEDTTHHHQLDNNNESLGPGAIGAIVIAALLGASVIVALIVITLRKCSTS</sequence>
<dbReference type="RefSeq" id="XP_013928581.1">
    <property type="nucleotide sequence ID" value="XM_014073106.1"/>
</dbReference>
<dbReference type="EC" id="3.1.26.4" evidence="2"/>
<evidence type="ECO:0000313" key="5">
    <source>
        <dbReference type="Proteomes" id="UP000504617"/>
    </source>
</evidence>
<dbReference type="GO" id="GO:0071944">
    <property type="term" value="C:cell periphery"/>
    <property type="evidence" value="ECO:0007669"/>
    <property type="project" value="TreeGrafter"/>
</dbReference>
<keyword evidence="3" id="KW-0812">Transmembrane</keyword>
<dbReference type="AlphaFoldDB" id="A0A6I9YXA0"/>
<reference evidence="6" key="1">
    <citation type="submission" date="2025-08" db="UniProtKB">
        <authorList>
            <consortium name="RefSeq"/>
        </authorList>
    </citation>
    <scope>IDENTIFICATION</scope>
    <source>
        <tissue evidence="6">Skeletal muscle</tissue>
    </source>
</reference>
<feature type="transmembrane region" description="Helical" evidence="3">
    <location>
        <begin position="243"/>
        <end position="266"/>
    </location>
</feature>
<organism evidence="5 6">
    <name type="scientific">Thamnophis sirtalis</name>
    <dbReference type="NCBI Taxonomy" id="35019"/>
    <lineage>
        <taxon>Eukaryota</taxon>
        <taxon>Metazoa</taxon>
        <taxon>Chordata</taxon>
        <taxon>Craniata</taxon>
        <taxon>Vertebrata</taxon>
        <taxon>Euteleostomi</taxon>
        <taxon>Lepidosauria</taxon>
        <taxon>Squamata</taxon>
        <taxon>Bifurcata</taxon>
        <taxon>Unidentata</taxon>
        <taxon>Episquamata</taxon>
        <taxon>Toxicofera</taxon>
        <taxon>Serpentes</taxon>
        <taxon>Colubroidea</taxon>
        <taxon>Colubridae</taxon>
        <taxon>Natricinae</taxon>
        <taxon>Thamnophis</taxon>
    </lineage>
</organism>
<dbReference type="PANTHER" id="PTHR28453:SF1">
    <property type="entry name" value="PROTEIN SNORC"/>
    <property type="match status" value="1"/>
</dbReference>
<evidence type="ECO:0000256" key="2">
    <source>
        <dbReference type="ARBA" id="ARBA00012180"/>
    </source>
</evidence>
<comment type="similarity">
    <text evidence="1">Belongs to the beta type-B retroviral polymerase family. HERV class-II K(HML-2) pol subfamily.</text>
</comment>
<dbReference type="Proteomes" id="UP000504617">
    <property type="component" value="Unplaced"/>
</dbReference>
<dbReference type="InterPro" id="IPR031500">
    <property type="entry name" value="SNORC"/>
</dbReference>
<dbReference type="SUPFAM" id="SSF56672">
    <property type="entry name" value="DNA/RNA polymerases"/>
    <property type="match status" value="1"/>
</dbReference>
<accession>A0A6I9YXA0</accession>
<evidence type="ECO:0000256" key="1">
    <source>
        <dbReference type="ARBA" id="ARBA00010879"/>
    </source>
</evidence>
<gene>
    <name evidence="6" type="primary">LOC106554445</name>
</gene>
<evidence type="ECO:0000259" key="4">
    <source>
        <dbReference type="PROSITE" id="PS50878"/>
    </source>
</evidence>
<dbReference type="PANTHER" id="PTHR28453">
    <property type="entry name" value="PROTEIN SNORC"/>
    <property type="match status" value="1"/>
</dbReference>
<dbReference type="InterPro" id="IPR043128">
    <property type="entry name" value="Rev_trsase/Diguanyl_cyclase"/>
</dbReference>
<dbReference type="KEGG" id="tsr:106554445"/>
<dbReference type="PROSITE" id="PS50878">
    <property type="entry name" value="RT_POL"/>
    <property type="match status" value="1"/>
</dbReference>
<proteinExistence type="inferred from homology"/>
<keyword evidence="3" id="KW-0472">Membrane</keyword>
<dbReference type="GeneID" id="106554445"/>
<feature type="domain" description="Reverse transcriptase" evidence="4">
    <location>
        <begin position="1"/>
        <end position="55"/>
    </location>
</feature>
<dbReference type="OrthoDB" id="8941387at2759"/>
<keyword evidence="3" id="KW-1133">Transmembrane helix</keyword>